<dbReference type="GO" id="GO:0071949">
    <property type="term" value="F:FAD binding"/>
    <property type="evidence" value="ECO:0007669"/>
    <property type="project" value="InterPro"/>
</dbReference>
<dbReference type="SUPFAM" id="SSF51905">
    <property type="entry name" value="FAD/NAD(P)-binding domain"/>
    <property type="match status" value="1"/>
</dbReference>
<dbReference type="Gene3D" id="3.30.9.10">
    <property type="entry name" value="D-Amino Acid Oxidase, subunit A, domain 2"/>
    <property type="match status" value="1"/>
</dbReference>
<dbReference type="InterPro" id="IPR002938">
    <property type="entry name" value="FAD-bd"/>
</dbReference>
<evidence type="ECO:0000313" key="4">
    <source>
        <dbReference type="Proteomes" id="UP000290819"/>
    </source>
</evidence>
<keyword evidence="4" id="KW-1185">Reference proteome</keyword>
<organism evidence="3 4">
    <name type="scientific">Bradyrhizobium betae</name>
    <dbReference type="NCBI Taxonomy" id="244734"/>
    <lineage>
        <taxon>Bacteria</taxon>
        <taxon>Pseudomonadati</taxon>
        <taxon>Pseudomonadota</taxon>
        <taxon>Alphaproteobacteria</taxon>
        <taxon>Hyphomicrobiales</taxon>
        <taxon>Nitrobacteraceae</taxon>
        <taxon>Bradyrhizobium</taxon>
    </lineage>
</organism>
<evidence type="ECO:0000259" key="2">
    <source>
        <dbReference type="Pfam" id="PF01494"/>
    </source>
</evidence>
<dbReference type="PANTHER" id="PTHR43476:SF3">
    <property type="entry name" value="FAD-BINDING MONOOXYGENASE"/>
    <property type="match status" value="1"/>
</dbReference>
<gene>
    <name evidence="3" type="ORF">B5V03_33660</name>
</gene>
<reference evidence="3 4" key="1">
    <citation type="submission" date="2017-03" db="EMBL/GenBank/DDBJ databases">
        <authorList>
            <person name="Safronova V.I."/>
            <person name="Sazanova A.L."/>
            <person name="Chirak E.R."/>
        </authorList>
    </citation>
    <scope>NUCLEOTIDE SEQUENCE [LARGE SCALE GENOMIC DNA]</scope>
    <source>
        <strain evidence="3 4">Opo-243</strain>
    </source>
</reference>
<dbReference type="Proteomes" id="UP000290819">
    <property type="component" value="Unassembled WGS sequence"/>
</dbReference>
<evidence type="ECO:0000256" key="1">
    <source>
        <dbReference type="ARBA" id="ARBA00023002"/>
    </source>
</evidence>
<dbReference type="GO" id="GO:0008688">
    <property type="term" value="F:3-(3-hydroxyphenyl)propionate hydroxylase activity"/>
    <property type="evidence" value="ECO:0007669"/>
    <property type="project" value="TreeGrafter"/>
</dbReference>
<dbReference type="NCBIfam" id="NF004829">
    <property type="entry name" value="PRK06183.1-3"/>
    <property type="match status" value="1"/>
</dbReference>
<dbReference type="Gene3D" id="3.50.50.60">
    <property type="entry name" value="FAD/NAD(P)-binding domain"/>
    <property type="match status" value="1"/>
</dbReference>
<comment type="caution">
    <text evidence="3">The sequence shown here is derived from an EMBL/GenBank/DDBJ whole genome shotgun (WGS) entry which is preliminary data.</text>
</comment>
<dbReference type="RefSeq" id="WP_129274731.1">
    <property type="nucleotide sequence ID" value="NZ_MZXW01000050.1"/>
</dbReference>
<feature type="domain" description="FAD-binding" evidence="2">
    <location>
        <begin position="9"/>
        <end position="347"/>
    </location>
</feature>
<keyword evidence="3" id="KW-0503">Monooxygenase</keyword>
<dbReference type="InterPro" id="IPR050631">
    <property type="entry name" value="PheA/TfdB_FAD_monoxygenase"/>
</dbReference>
<sequence>MTDVAGAIDYDVLVVGFGPTGAVAAGQLGRLGHRTLVIDRLTVVYDKPRAIALDHEIFRHFDNMGLTDAVSPYIEPFTASEHFGVDGQLIRRIDMVAKPYPLGYTPSMVFSQPEVEAELRRHATHFSNVRAELGVELLDLVQTSDRVEARLKDSDGWHRSVTVRYVIGCDGASSTVRQIAGLGLEDLIFDEPWLVVDMRVNESTLARLPQCSAQFCNPARPVSFLIGPNNHRRWEIMLLPGEDAREMERPDNVWKLLSPWITPGDGELWRAASYRFHALVAADWRNGRILIAGDAAHQQPPFIGQGMCQGLRDATNLVWKLDRVLRGVSSDSLLGSYTIERKQHVIELTGKIKAIGQSICERDPAAARRRDAQVLADGGGKPLLLTRQEIIPPLRAGCLADHETPARGSLFPQPRIATGSAVRLLDEVTGSGWRGFIDGRSKDAAAMLSLCAECPDMFAAAIAPAGAAAPNTLEETEGVLANWFDRHGVVAAIVRPDHYVFGTARNVTEFGGLLREIDVRRRDVPAGLNKISDHRMERTP</sequence>
<protein>
    <submittedName>
        <fullName evidence="3">FAD-binding monooxygenase</fullName>
    </submittedName>
</protein>
<keyword evidence="1" id="KW-0560">Oxidoreductase</keyword>
<name>A0A4Q1UN61_9BRAD</name>
<accession>A0A4Q1UN61</accession>
<dbReference type="GO" id="GO:0019622">
    <property type="term" value="P:3-(3-hydroxy)phenylpropionate catabolic process"/>
    <property type="evidence" value="ECO:0007669"/>
    <property type="project" value="TreeGrafter"/>
</dbReference>
<evidence type="ECO:0000313" key="3">
    <source>
        <dbReference type="EMBL" id="RXT36595.1"/>
    </source>
</evidence>
<dbReference type="AlphaFoldDB" id="A0A4Q1UN61"/>
<proteinExistence type="predicted"/>
<dbReference type="PANTHER" id="PTHR43476">
    <property type="entry name" value="3-(3-HYDROXY-PHENYL)PROPIONATE/3-HYDROXYCINNAMIC ACID HYDROXYLASE"/>
    <property type="match status" value="1"/>
</dbReference>
<dbReference type="OrthoDB" id="9791689at2"/>
<dbReference type="InterPro" id="IPR036188">
    <property type="entry name" value="FAD/NAD-bd_sf"/>
</dbReference>
<dbReference type="EMBL" id="MZXW01000050">
    <property type="protein sequence ID" value="RXT36595.1"/>
    <property type="molecule type" value="Genomic_DNA"/>
</dbReference>
<dbReference type="PRINTS" id="PR00420">
    <property type="entry name" value="RNGMNOXGNASE"/>
</dbReference>
<dbReference type="Pfam" id="PF01494">
    <property type="entry name" value="FAD_binding_3"/>
    <property type="match status" value="1"/>
</dbReference>